<comment type="caution">
    <text evidence="1">The sequence shown here is derived from an EMBL/GenBank/DDBJ whole genome shotgun (WGS) entry which is preliminary data.</text>
</comment>
<reference evidence="1 2" key="1">
    <citation type="submission" date="2017-09" db="EMBL/GenBank/DDBJ databases">
        <title>Biodiversity and function of Thalassospira species in the particle-attached aromatic-hydrocarbon-degrading consortia from the surface seawater of the South China Sea.</title>
        <authorList>
            <person name="Dong C."/>
            <person name="Liu R."/>
            <person name="Shao Z."/>
        </authorList>
    </citation>
    <scope>NUCLEOTIDE SEQUENCE [LARGE SCALE GENOMIC DNA]</scope>
    <source>
        <strain evidence="1 2">CSC1P2</strain>
    </source>
</reference>
<dbReference type="AlphaFoldDB" id="A0A2N3KVU5"/>
<dbReference type="Proteomes" id="UP000233597">
    <property type="component" value="Unassembled WGS sequence"/>
</dbReference>
<organism evidence="1 2">
    <name type="scientific">Thalassospira marina</name>
    <dbReference type="NCBI Taxonomy" id="2048283"/>
    <lineage>
        <taxon>Bacteria</taxon>
        <taxon>Pseudomonadati</taxon>
        <taxon>Pseudomonadota</taxon>
        <taxon>Alphaproteobacteria</taxon>
        <taxon>Rhodospirillales</taxon>
        <taxon>Thalassospiraceae</taxon>
        <taxon>Thalassospira</taxon>
    </lineage>
</organism>
<protein>
    <submittedName>
        <fullName evidence="1">Uncharacterized protein</fullName>
    </submittedName>
</protein>
<name>A0A2N3KVU5_9PROT</name>
<evidence type="ECO:0000313" key="2">
    <source>
        <dbReference type="Proteomes" id="UP000233597"/>
    </source>
</evidence>
<accession>A0A2N3KVU5</accession>
<dbReference type="EMBL" id="NWTK01000004">
    <property type="protein sequence ID" value="PKR54658.1"/>
    <property type="molecule type" value="Genomic_DNA"/>
</dbReference>
<gene>
    <name evidence="1" type="ORF">COO20_07875</name>
</gene>
<evidence type="ECO:0000313" key="1">
    <source>
        <dbReference type="EMBL" id="PKR54658.1"/>
    </source>
</evidence>
<proteinExistence type="predicted"/>
<sequence length="194" mass="22111">MIRNIHADLKESDILQILVRSTWHDGLPAFTPPECAPVILKDGISKIDDLAAETGIDVLTLSILSDVPLHRPRNLELEDLVAQWRWLRLVWSHFSAPTGILPINGYHLPADPEAIHAHERDMLTHIIGQIGQFRHNIALAELRKLFQILKKSPANRQNPLQLCFLELLRLFCPYIGHELLYRYGAIKSPDQTES</sequence>
<dbReference type="Gene3D" id="1.10.730.10">
    <property type="entry name" value="Isoleucyl-tRNA Synthetase, Domain 1"/>
    <property type="match status" value="1"/>
</dbReference>